<evidence type="ECO:0000256" key="1">
    <source>
        <dbReference type="ARBA" id="ARBA00001938"/>
    </source>
</evidence>
<dbReference type="InterPro" id="IPR023213">
    <property type="entry name" value="CAT-like_dom_sf"/>
</dbReference>
<name>A0ABT0PGX2_9GAMM</name>
<dbReference type="SUPFAM" id="SSF51230">
    <property type="entry name" value="Single hybrid motif"/>
    <property type="match status" value="1"/>
</dbReference>
<feature type="domain" description="Lipoyl-binding" evidence="8">
    <location>
        <begin position="1"/>
        <end position="76"/>
    </location>
</feature>
<gene>
    <name evidence="9" type="ORF">M3P05_07370</name>
</gene>
<evidence type="ECO:0000256" key="4">
    <source>
        <dbReference type="ARBA" id="ARBA00022679"/>
    </source>
</evidence>
<keyword evidence="10" id="KW-1185">Reference proteome</keyword>
<keyword evidence="6 7" id="KW-0012">Acyltransferase</keyword>
<evidence type="ECO:0000313" key="10">
    <source>
        <dbReference type="Proteomes" id="UP001203338"/>
    </source>
</evidence>
<dbReference type="RefSeq" id="WP_249698841.1">
    <property type="nucleotide sequence ID" value="NZ_JAMFLX010000007.1"/>
</dbReference>
<dbReference type="Proteomes" id="UP001203338">
    <property type="component" value="Unassembled WGS sequence"/>
</dbReference>
<dbReference type="Pfam" id="PF00364">
    <property type="entry name" value="Biotin_lipoyl"/>
    <property type="match status" value="1"/>
</dbReference>
<evidence type="ECO:0000256" key="3">
    <source>
        <dbReference type="ARBA" id="ARBA00011484"/>
    </source>
</evidence>
<keyword evidence="5 7" id="KW-0450">Lipoyl</keyword>
<proteinExistence type="inferred from homology"/>
<dbReference type="EMBL" id="JAMFLX010000007">
    <property type="protein sequence ID" value="MCL6269758.1"/>
    <property type="molecule type" value="Genomic_DNA"/>
</dbReference>
<dbReference type="CDD" id="cd06849">
    <property type="entry name" value="lipoyl_domain"/>
    <property type="match status" value="1"/>
</dbReference>
<protein>
    <recommendedName>
        <fullName evidence="7">Dihydrolipoamide acetyltransferase component of pyruvate dehydrogenase complex</fullName>
        <ecNumber evidence="7">2.3.1.-</ecNumber>
    </recommendedName>
</protein>
<dbReference type="Gene3D" id="2.40.50.100">
    <property type="match status" value="1"/>
</dbReference>
<comment type="subunit">
    <text evidence="3">Forms a 24-polypeptide structural core with octahedral symmetry.</text>
</comment>
<dbReference type="PANTHER" id="PTHR43178:SF12">
    <property type="entry name" value="DIHYDROLIPOAMIDE ACETYLTRANSFERASE COMPONENT OF PYRUVATE DEHYDROGENASE COMPLEX"/>
    <property type="match status" value="1"/>
</dbReference>
<accession>A0ABT0PGX2</accession>
<evidence type="ECO:0000256" key="7">
    <source>
        <dbReference type="RuleBase" id="RU003423"/>
    </source>
</evidence>
<evidence type="ECO:0000256" key="2">
    <source>
        <dbReference type="ARBA" id="ARBA00007317"/>
    </source>
</evidence>
<evidence type="ECO:0000259" key="8">
    <source>
        <dbReference type="PROSITE" id="PS50968"/>
    </source>
</evidence>
<sequence>MRFFKLPDLGEGIPEAEIVEWHVREGETVCEDQVIVSMETAKAVVEVPSPCAGVVIRQFGQPGDLIHTGEPLVEFEGDDTDTGTVVGSITEASAAEQDDEEHFFIGASPSTSKVQQMVRPAINHLVRNLQESASNISLENGEPLKGVRREMARSMTRSGHEVVSVTLFADADIHEWQNQSDLTVKVLMAVVDACRQEPALNAWFDGPGEKRQLMDDVNVGLAVDSPHGLLVPVLERAQSFSPDLLRTEINRLKNGVMNRELALESFQGATISVSNFGALGTGRYATPVVVPPAVAILGVGSVGDQVVACNGQAVVHRVMSLSLSFDHRAVTGGEASRFLRAVVQHIEKKQA</sequence>
<dbReference type="InterPro" id="IPR011053">
    <property type="entry name" value="Single_hybrid_motif"/>
</dbReference>
<dbReference type="PROSITE" id="PS00189">
    <property type="entry name" value="LIPOYL"/>
    <property type="match status" value="1"/>
</dbReference>
<dbReference type="PROSITE" id="PS50968">
    <property type="entry name" value="BIOTINYL_LIPOYL"/>
    <property type="match status" value="1"/>
</dbReference>
<dbReference type="InterPro" id="IPR001078">
    <property type="entry name" value="2-oxoacid_DH_actylTfrase"/>
</dbReference>
<evidence type="ECO:0000256" key="5">
    <source>
        <dbReference type="ARBA" id="ARBA00022823"/>
    </source>
</evidence>
<reference evidence="9 10" key="1">
    <citation type="submission" date="2022-05" db="EMBL/GenBank/DDBJ databases">
        <authorList>
            <person name="Park J.-S."/>
        </authorList>
    </citation>
    <scope>NUCLEOTIDE SEQUENCE [LARGE SCALE GENOMIC DNA]</scope>
    <source>
        <strain evidence="9 10">2012CJ34-2</strain>
    </source>
</reference>
<dbReference type="Gene3D" id="3.30.559.10">
    <property type="entry name" value="Chloramphenicol acetyltransferase-like domain"/>
    <property type="match status" value="1"/>
</dbReference>
<organism evidence="9 10">
    <name type="scientific">Parendozoicomonas callyspongiae</name>
    <dbReference type="NCBI Taxonomy" id="2942213"/>
    <lineage>
        <taxon>Bacteria</taxon>
        <taxon>Pseudomonadati</taxon>
        <taxon>Pseudomonadota</taxon>
        <taxon>Gammaproteobacteria</taxon>
        <taxon>Oceanospirillales</taxon>
        <taxon>Endozoicomonadaceae</taxon>
        <taxon>Parendozoicomonas</taxon>
    </lineage>
</organism>
<keyword evidence="4 7" id="KW-0808">Transferase</keyword>
<evidence type="ECO:0000256" key="6">
    <source>
        <dbReference type="ARBA" id="ARBA00023315"/>
    </source>
</evidence>
<dbReference type="EC" id="2.3.1.-" evidence="7"/>
<dbReference type="InterPro" id="IPR000089">
    <property type="entry name" value="Biotin_lipoyl"/>
</dbReference>
<dbReference type="PANTHER" id="PTHR43178">
    <property type="entry name" value="DIHYDROLIPOAMIDE ACETYLTRANSFERASE COMPONENT OF PYRUVATE DEHYDROGENASE COMPLEX"/>
    <property type="match status" value="1"/>
</dbReference>
<dbReference type="SUPFAM" id="SSF52777">
    <property type="entry name" value="CoA-dependent acyltransferases"/>
    <property type="match status" value="1"/>
</dbReference>
<comment type="cofactor">
    <cofactor evidence="1 7">
        <name>(R)-lipoate</name>
        <dbReference type="ChEBI" id="CHEBI:83088"/>
    </cofactor>
</comment>
<dbReference type="InterPro" id="IPR050743">
    <property type="entry name" value="2-oxoacid_DH_E2_comp"/>
</dbReference>
<dbReference type="Pfam" id="PF00198">
    <property type="entry name" value="2-oxoacid_dh"/>
    <property type="match status" value="1"/>
</dbReference>
<comment type="similarity">
    <text evidence="2 7">Belongs to the 2-oxoacid dehydrogenase family.</text>
</comment>
<evidence type="ECO:0000313" key="9">
    <source>
        <dbReference type="EMBL" id="MCL6269758.1"/>
    </source>
</evidence>
<dbReference type="InterPro" id="IPR003016">
    <property type="entry name" value="2-oxoA_DH_lipoyl-BS"/>
</dbReference>
<comment type="caution">
    <text evidence="9">The sequence shown here is derived from an EMBL/GenBank/DDBJ whole genome shotgun (WGS) entry which is preliminary data.</text>
</comment>